<dbReference type="InterPro" id="IPR029000">
    <property type="entry name" value="Cyclophilin-like_dom_sf"/>
</dbReference>
<dbReference type="EMBL" id="PQNQ01000001">
    <property type="protein sequence ID" value="RRQ05585.1"/>
    <property type="molecule type" value="Genomic_DNA"/>
</dbReference>
<dbReference type="Gene3D" id="2.40.100.10">
    <property type="entry name" value="Cyclophilin-like"/>
    <property type="match status" value="1"/>
</dbReference>
<organism evidence="6 7">
    <name type="scientific">Corynebacterium bovis</name>
    <dbReference type="NCBI Taxonomy" id="36808"/>
    <lineage>
        <taxon>Bacteria</taxon>
        <taxon>Bacillati</taxon>
        <taxon>Actinomycetota</taxon>
        <taxon>Actinomycetes</taxon>
        <taxon>Mycobacteriales</taxon>
        <taxon>Corynebacteriaceae</taxon>
        <taxon>Corynebacterium</taxon>
    </lineage>
</organism>
<evidence type="ECO:0000256" key="2">
    <source>
        <dbReference type="ARBA" id="ARBA00022801"/>
    </source>
</evidence>
<feature type="compositionally biased region" description="Low complexity" evidence="4">
    <location>
        <begin position="155"/>
        <end position="168"/>
    </location>
</feature>
<comment type="caution">
    <text evidence="6">The sequence shown here is derived from an EMBL/GenBank/DDBJ whole genome shotgun (WGS) entry which is preliminary data.</text>
</comment>
<evidence type="ECO:0000256" key="1">
    <source>
        <dbReference type="ARBA" id="ARBA00022741"/>
    </source>
</evidence>
<proteinExistence type="predicted"/>
<reference evidence="6 7" key="1">
    <citation type="submission" date="2018-01" db="EMBL/GenBank/DDBJ databases">
        <title>Twenty Corynebacterium bovis Genomes.</title>
        <authorList>
            <person name="Gulvik C.A."/>
        </authorList>
    </citation>
    <scope>NUCLEOTIDE SEQUENCE [LARGE SCALE GENOMIC DNA]</scope>
    <source>
        <strain evidence="6 7">16-2004</strain>
    </source>
</reference>
<keyword evidence="1" id="KW-0547">Nucleotide-binding</keyword>
<dbReference type="RefSeq" id="WP_125186887.1">
    <property type="nucleotide sequence ID" value="NZ_JBHYBO010000074.1"/>
</dbReference>
<dbReference type="Pfam" id="PF02626">
    <property type="entry name" value="CT_A_B"/>
    <property type="match status" value="1"/>
</dbReference>
<dbReference type="GO" id="GO:0005524">
    <property type="term" value="F:ATP binding"/>
    <property type="evidence" value="ECO:0007669"/>
    <property type="project" value="UniProtKB-KW"/>
</dbReference>
<evidence type="ECO:0000256" key="4">
    <source>
        <dbReference type="SAM" id="MobiDB-lite"/>
    </source>
</evidence>
<accession>A0A426Q7A9</accession>
<dbReference type="InterPro" id="IPR052708">
    <property type="entry name" value="PxpC"/>
</dbReference>
<feature type="domain" description="Carboxyltransferase" evidence="5">
    <location>
        <begin position="29"/>
        <end position="295"/>
    </location>
</feature>
<sequence>MTATDRTLTVAETEPLTLVEDMGRPGHADTGVTGSGAFDRASARQANVAVGNPPDAPLLEVLLGGLDVTAGCPVTVAVTGIDAPLTVHPAAGRARPGHTRTVVRLAAGDRLVLGTATSGLRGYVAFSGGVDAAFVLGSASTDTLGSLGPAPVAPGPLSLGPPAGAGDAPPHRRGGFLPPLRPTAVVVDVVPGPREDRVAPESVETFYTRVYRVTPQSDRVGVRLDGPPLTTLGGSLPSEGTVRGTIQVPPSGVPTVFGPDHPVTGGYPVIGVATPESVDALAQAAPGTEVRFRRV</sequence>
<evidence type="ECO:0000313" key="6">
    <source>
        <dbReference type="EMBL" id="RRQ05585.1"/>
    </source>
</evidence>
<evidence type="ECO:0000259" key="5">
    <source>
        <dbReference type="SMART" id="SM00797"/>
    </source>
</evidence>
<gene>
    <name evidence="6" type="ORF">CXF42_00130</name>
</gene>
<evidence type="ECO:0000313" key="7">
    <source>
        <dbReference type="Proteomes" id="UP000278422"/>
    </source>
</evidence>
<dbReference type="SUPFAM" id="SSF50891">
    <property type="entry name" value="Cyclophilin-like"/>
    <property type="match status" value="1"/>
</dbReference>
<dbReference type="SMART" id="SM00797">
    <property type="entry name" value="AHS2"/>
    <property type="match status" value="1"/>
</dbReference>
<dbReference type="PANTHER" id="PTHR43309">
    <property type="entry name" value="5-OXOPROLINASE SUBUNIT C"/>
    <property type="match status" value="1"/>
</dbReference>
<keyword evidence="3" id="KW-0067">ATP-binding</keyword>
<dbReference type="GO" id="GO:0016787">
    <property type="term" value="F:hydrolase activity"/>
    <property type="evidence" value="ECO:0007669"/>
    <property type="project" value="UniProtKB-KW"/>
</dbReference>
<feature type="region of interest" description="Disordered" evidence="4">
    <location>
        <begin position="155"/>
        <end position="177"/>
    </location>
</feature>
<dbReference type="InterPro" id="IPR003778">
    <property type="entry name" value="CT_A_B"/>
</dbReference>
<name>A0A426Q7A9_9CORY</name>
<protein>
    <submittedName>
        <fullName evidence="6">Allophanate hydrolase</fullName>
    </submittedName>
</protein>
<dbReference type="AlphaFoldDB" id="A0A426Q7A9"/>
<keyword evidence="2 6" id="KW-0378">Hydrolase</keyword>
<evidence type="ECO:0000256" key="3">
    <source>
        <dbReference type="ARBA" id="ARBA00022840"/>
    </source>
</evidence>
<dbReference type="Proteomes" id="UP000278422">
    <property type="component" value="Unassembled WGS sequence"/>
</dbReference>
<dbReference type="PANTHER" id="PTHR43309:SF3">
    <property type="entry name" value="5-OXOPROLINASE SUBUNIT C"/>
    <property type="match status" value="1"/>
</dbReference>
<keyword evidence="7" id="KW-1185">Reference proteome</keyword>